<dbReference type="EMBL" id="KB726445">
    <property type="protein sequence ID" value="EMT69247.1"/>
    <property type="molecule type" value="Genomic_DNA"/>
</dbReference>
<name>N1RYC5_FUSC4</name>
<gene>
    <name evidence="1" type="ORF">FOC4_g10000295</name>
</gene>
<dbReference type="AlphaFoldDB" id="N1RYC5"/>
<organism evidence="1 2">
    <name type="scientific">Fusarium oxysporum f. sp. cubense (strain race 4)</name>
    <name type="common">Panama disease fungus</name>
    <dbReference type="NCBI Taxonomy" id="2502994"/>
    <lineage>
        <taxon>Eukaryota</taxon>
        <taxon>Fungi</taxon>
        <taxon>Dikarya</taxon>
        <taxon>Ascomycota</taxon>
        <taxon>Pezizomycotina</taxon>
        <taxon>Sordariomycetes</taxon>
        <taxon>Hypocreomycetidae</taxon>
        <taxon>Hypocreales</taxon>
        <taxon>Nectriaceae</taxon>
        <taxon>Fusarium</taxon>
        <taxon>Fusarium oxysporum species complex</taxon>
    </lineage>
</organism>
<sequence>MSLILADLFTSEVVHFWWCYFFFFCLTKGWGCRKGGCIWYISKTEFFPAFYAAHRATITESNIRGGFRGAGLAPLDPENVISKVDMQLRTPTPTIEVTAPSTPWASRTPKTVLEAQLHSKYRKTRIINHKSSFPESII</sequence>
<protein>
    <submittedName>
        <fullName evidence="1">Uncharacterized protein</fullName>
    </submittedName>
</protein>
<dbReference type="Proteomes" id="UP000016929">
    <property type="component" value="Unassembled WGS sequence"/>
</dbReference>
<accession>N1RYC5</accession>
<reference evidence="2" key="1">
    <citation type="submission" date="2012-09" db="EMBL/GenBank/DDBJ databases">
        <title>Genome sequencing and comparative transcriptomics of race 1 and race 4 of banana pathogen: Fusarium oxysporum f. sp. cubense.</title>
        <authorList>
            <person name="Fang X."/>
            <person name="Huang J."/>
        </authorList>
    </citation>
    <scope>NUCLEOTIDE SEQUENCE [LARGE SCALE GENOMIC DNA]</scope>
    <source>
        <strain evidence="2">race 4</strain>
    </source>
</reference>
<evidence type="ECO:0000313" key="2">
    <source>
        <dbReference type="Proteomes" id="UP000016929"/>
    </source>
</evidence>
<proteinExistence type="predicted"/>
<keyword evidence="2" id="KW-1185">Reference proteome</keyword>
<dbReference type="HOGENOM" id="CLU_1855332_0_0_1"/>
<evidence type="ECO:0000313" key="1">
    <source>
        <dbReference type="EMBL" id="EMT69247.1"/>
    </source>
</evidence>
<reference evidence="2" key="2">
    <citation type="journal article" date="2014" name="PLoS ONE">
        <title>Genome and Transcriptome Analysis of the Fungal Pathogen Fusarium oxysporum f. sp. cubense Causing Banana Vascular Wilt Disease.</title>
        <authorList>
            <person name="Guo L."/>
            <person name="Han L."/>
            <person name="Yang L."/>
            <person name="Zeng H."/>
            <person name="Fan D."/>
            <person name="Zhu Y."/>
            <person name="Feng Y."/>
            <person name="Wang G."/>
            <person name="Peng C."/>
            <person name="Jiang X."/>
            <person name="Zhou D."/>
            <person name="Ni P."/>
            <person name="Liang C."/>
            <person name="Liu L."/>
            <person name="Wang J."/>
            <person name="Mao C."/>
            <person name="Fang X."/>
            <person name="Peng M."/>
            <person name="Huang J."/>
        </authorList>
    </citation>
    <scope>NUCLEOTIDE SEQUENCE [LARGE SCALE GENOMIC DNA]</scope>
    <source>
        <strain evidence="2">race 4</strain>
    </source>
</reference>